<dbReference type="EMBL" id="MN739448">
    <property type="protein sequence ID" value="QHT05003.1"/>
    <property type="molecule type" value="Genomic_DNA"/>
</dbReference>
<accession>A0A6C0CL29</accession>
<organism evidence="1">
    <name type="scientific">viral metagenome</name>
    <dbReference type="NCBI Taxonomy" id="1070528"/>
    <lineage>
        <taxon>unclassified sequences</taxon>
        <taxon>metagenomes</taxon>
        <taxon>organismal metagenomes</taxon>
    </lineage>
</organism>
<dbReference type="AlphaFoldDB" id="A0A6C0CL29"/>
<evidence type="ECO:0000313" key="1">
    <source>
        <dbReference type="EMBL" id="QHT05003.1"/>
    </source>
</evidence>
<reference evidence="1" key="1">
    <citation type="journal article" date="2020" name="Nature">
        <title>Giant virus diversity and host interactions through global metagenomics.</title>
        <authorList>
            <person name="Schulz F."/>
            <person name="Roux S."/>
            <person name="Paez-Espino D."/>
            <person name="Jungbluth S."/>
            <person name="Walsh D.A."/>
            <person name="Denef V.J."/>
            <person name="McMahon K.D."/>
            <person name="Konstantinidis K.T."/>
            <person name="Eloe-Fadrosh E.A."/>
            <person name="Kyrpides N.C."/>
            <person name="Woyke T."/>
        </authorList>
    </citation>
    <scope>NUCLEOTIDE SEQUENCE</scope>
    <source>
        <strain evidence="1">GVMAG-M-3300021354-14</strain>
    </source>
</reference>
<name>A0A6C0CL29_9ZZZZ</name>
<sequence>MMHRLEFRWYRRESGSFSAALVRKTMQSIESVCGAAIGYGVYRSDLRKDMRSAYHSDGRHSAVSHSVSHICLMNKTEQVSGVALIRSGRGADVWYLELIGAKKGLGGHVLQHIHKQAIKHGVRMINIAALPTKICWYYLHGYRFGFDGTQPQILTKLIQPIFEYQKAHPEARYQTLEDIFSDPDKRMRNLLEMTVRFRLATNNKKRKLEDAVIDGVYMTIYF</sequence>
<proteinExistence type="predicted"/>
<protein>
    <submittedName>
        <fullName evidence="1">Uncharacterized protein</fullName>
    </submittedName>
</protein>